<accession>A0A075K4K6</accession>
<feature type="region of interest" description="Disordered" evidence="1">
    <location>
        <begin position="781"/>
        <end position="826"/>
    </location>
</feature>
<feature type="compositionally biased region" description="Basic and acidic residues" evidence="1">
    <location>
        <begin position="814"/>
        <end position="826"/>
    </location>
</feature>
<dbReference type="STRING" id="1217721.HY57_07345"/>
<dbReference type="PATRIC" id="fig|1217721.7.peg.1529"/>
<organism evidence="3 4">
    <name type="scientific">Dyella japonica A8</name>
    <dbReference type="NCBI Taxonomy" id="1217721"/>
    <lineage>
        <taxon>Bacteria</taxon>
        <taxon>Pseudomonadati</taxon>
        <taxon>Pseudomonadota</taxon>
        <taxon>Gammaproteobacteria</taxon>
        <taxon>Lysobacterales</taxon>
        <taxon>Rhodanobacteraceae</taxon>
        <taxon>Dyella</taxon>
    </lineage>
</organism>
<feature type="region of interest" description="Disordered" evidence="1">
    <location>
        <begin position="24"/>
        <end position="45"/>
    </location>
</feature>
<evidence type="ECO:0000313" key="3">
    <source>
        <dbReference type="EMBL" id="AIF47098.1"/>
    </source>
</evidence>
<dbReference type="Proteomes" id="UP000027987">
    <property type="component" value="Chromosome"/>
</dbReference>
<evidence type="ECO:0000313" key="4">
    <source>
        <dbReference type="Proteomes" id="UP000027987"/>
    </source>
</evidence>
<dbReference type="EMBL" id="CP008884">
    <property type="protein sequence ID" value="AIF47098.1"/>
    <property type="molecule type" value="Genomic_DNA"/>
</dbReference>
<dbReference type="OrthoDB" id="102964at2"/>
<feature type="compositionally biased region" description="Basic and acidic residues" evidence="1">
    <location>
        <begin position="793"/>
        <end position="802"/>
    </location>
</feature>
<dbReference type="AlphaFoldDB" id="A0A075K4K6"/>
<keyword evidence="2" id="KW-0732">Signal</keyword>
<keyword evidence="4" id="KW-1185">Reference proteome</keyword>
<name>A0A075K4K6_9GAMM</name>
<evidence type="ECO:0008006" key="5">
    <source>
        <dbReference type="Google" id="ProtNLM"/>
    </source>
</evidence>
<evidence type="ECO:0000256" key="2">
    <source>
        <dbReference type="SAM" id="SignalP"/>
    </source>
</evidence>
<dbReference type="HOGENOM" id="CLU_008448_0_0_6"/>
<gene>
    <name evidence="3" type="ORF">HY57_07345</name>
</gene>
<evidence type="ECO:0000256" key="1">
    <source>
        <dbReference type="SAM" id="MobiDB-lite"/>
    </source>
</evidence>
<protein>
    <recommendedName>
        <fullName evidence="5">Carbohydrate-binding family V/XII</fullName>
    </recommendedName>
</protein>
<proteinExistence type="predicted"/>
<feature type="signal peptide" evidence="2">
    <location>
        <begin position="1"/>
        <end position="23"/>
    </location>
</feature>
<sequence>MHALRWSCLVLALGLVMNDPGRAQQPVPTAPASMQGQGSVDSRAWPHSYDVEGTHLVLHHPQLESWSGNQLKGRFAVAVKTGTQTGSDGKSHDVMAYGVAWFTARTVTDKAQREVSLSNVTIDRVSFPTAAAQQERYRSLLQNVANRGNQVADLDTMEASLAISQAQGEVKNVAVRNDPPQVIFSFKPALLVLIDGTPALRSTGKGSVKRIVNTRSLILEDGSQYYMLFASHWVRASSLDGPWASVTSPPSTVMQAAEAAEQAKQVDTLHEPSDALKQVLASGKLPDIVVRTQPSELIMVNGDPQFEVIAGTQLAYVANTSADVFVDQSQDSMWYVLVSGRWFTAPSTNGPWRYVAGKDLPADFTKIPSDSPKSAVLASIPGTPEARESLIANSIPQTATVNERTTQLHLSYDGAPQFRPIDGTSLSYAWNTPVPVIRTSPDAYYAVQNGVWFTAASANGPWAVALDVPAVIYTIPPSSSLHYVTYVYVYGHSGDQVYVGYSPGYYGTVSSGGVVVYGTGYACDSWTGDVWYGCPATYGFDVSFGWTPWAGWAFGFAWGAAWASAWYGPWWGPWGYWDGGFYPGYWGGAISAANVYGRWGNSVVAGRGVAWSNPWTGNYGEAARGGYYNTATGGRGRGYAGWNTNAYTGVTSGQAGGIRYNPQTGRVVAGHGGAAVNPYTGNAVAGGDRTVVNTNTGRVTHESGVAGRTNEGAGAAGAFNTQGAGGDARGAGYVNYNRQTGQVNHGGVVDVNDHVYAGHDGNVYQYTAGQGWQKADAGGNFNRVSGPDGAGTEQDRMARDRGASGASFDGGQGRSERQTFDRGNYDNRFHGNMGGFRPSFGGGHFGGGFHGGGFRR</sequence>
<reference evidence="3 4" key="1">
    <citation type="submission" date="2014-07" db="EMBL/GenBank/DDBJ databases">
        <title>Complete Genome Sequence of Dyella japonica Strain A8 Isolated from Malaysian Tropical Soil.</title>
        <authorList>
            <person name="Hui R.K.H."/>
            <person name="Chen J.-W."/>
            <person name="Chan K.-G."/>
            <person name="Leung F.C.C."/>
        </authorList>
    </citation>
    <scope>NUCLEOTIDE SEQUENCE [LARGE SCALE GENOMIC DNA]</scope>
    <source>
        <strain evidence="3 4">A8</strain>
    </source>
</reference>
<dbReference type="RefSeq" id="WP_019464242.1">
    <property type="nucleotide sequence ID" value="NZ_ALOY01000116.1"/>
</dbReference>
<dbReference type="KEGG" id="dja:HY57_07345"/>
<feature type="chain" id="PRO_5001706743" description="Carbohydrate-binding family V/XII" evidence="2">
    <location>
        <begin position="24"/>
        <end position="856"/>
    </location>
</feature>